<keyword evidence="5" id="KW-1185">Reference proteome</keyword>
<dbReference type="Pfam" id="PF19295">
    <property type="entry name" value="SufBD_N"/>
    <property type="match status" value="1"/>
</dbReference>
<dbReference type="Pfam" id="PF01458">
    <property type="entry name" value="SUFBD_core"/>
    <property type="match status" value="1"/>
</dbReference>
<comment type="caution">
    <text evidence="4">The sequence shown here is derived from an EMBL/GenBank/DDBJ whole genome shotgun (WGS) entry which is preliminary data.</text>
</comment>
<dbReference type="InterPro" id="IPR000825">
    <property type="entry name" value="SUF_FeS_clus_asmbl_SufBD_core"/>
</dbReference>
<dbReference type="GO" id="GO:0016226">
    <property type="term" value="P:iron-sulfur cluster assembly"/>
    <property type="evidence" value="ECO:0007669"/>
    <property type="project" value="InterPro"/>
</dbReference>
<reference evidence="4" key="2">
    <citation type="submission" date="2020-09" db="EMBL/GenBank/DDBJ databases">
        <authorList>
            <person name="Sun Q."/>
            <person name="Zhou Y."/>
        </authorList>
    </citation>
    <scope>NUCLEOTIDE SEQUENCE</scope>
    <source>
        <strain evidence="4">CGMCC 1.15371</strain>
    </source>
</reference>
<dbReference type="InterPro" id="IPR055346">
    <property type="entry name" value="Fe-S_cluster_assembly_SufBD"/>
</dbReference>
<evidence type="ECO:0000313" key="4">
    <source>
        <dbReference type="EMBL" id="GGE48449.1"/>
    </source>
</evidence>
<dbReference type="InterPro" id="IPR045595">
    <property type="entry name" value="SufBD_N"/>
</dbReference>
<gene>
    <name evidence="4" type="primary">sufD</name>
    <name evidence="4" type="ORF">GCM10011391_29070</name>
</gene>
<dbReference type="InterPro" id="IPR037284">
    <property type="entry name" value="SUF_FeS_clus_asmbl_SufBD_sf"/>
</dbReference>
<sequence length="436" mass="48034">MATEIQGTKYDVNYITDFSKKRNEPEWFTDIRKKALQLSETLPLPQPEKTRIVDWNFTEFEHDVAGRTLTSASELPEHVSRLVGQDEESGNLLVLQNGQAAYAALSEELKSKGVIFTDIATALREHGDLVKKYYFTEAADYDTDRLTALHAALVNSGIFLYVPKNVEVSVPLQTLFWQENPNAGLISHSIIVADNGSSVTYVENYLSEKAEGRAVANVIAEIYVGDNARVQFGAVDNLSKDVTAYVNRRGYVGRNGQLEWAIGQMNDGNTLSENYTALVGEASVTDTKAVSIGNGSQKQNFTNRIHHFGKHSESDMLIHGVQRQQANAIFNGITKIEHGASKSDGEQTQRVLMLSSDARGDANPILLIDEDDVVAGHAASVGRIDPVQLYYLMSRGISKKEAERLVIHGFLAPVVSQLPIEGVKEQLVEVIEGKVK</sequence>
<evidence type="ECO:0000313" key="5">
    <source>
        <dbReference type="Proteomes" id="UP000628775"/>
    </source>
</evidence>
<reference evidence="4" key="1">
    <citation type="journal article" date="2014" name="Int. J. Syst. Evol. Microbiol.">
        <title>Complete genome sequence of Corynebacterium casei LMG S-19264T (=DSM 44701T), isolated from a smear-ripened cheese.</title>
        <authorList>
            <consortium name="US DOE Joint Genome Institute (JGI-PGF)"/>
            <person name="Walter F."/>
            <person name="Albersmeier A."/>
            <person name="Kalinowski J."/>
            <person name="Ruckert C."/>
        </authorList>
    </citation>
    <scope>NUCLEOTIDE SEQUENCE</scope>
    <source>
        <strain evidence="4">CGMCC 1.15371</strain>
    </source>
</reference>
<evidence type="ECO:0000259" key="2">
    <source>
        <dbReference type="Pfam" id="PF01458"/>
    </source>
</evidence>
<comment type="similarity">
    <text evidence="1">Belongs to the iron-sulfur cluster assembly SufBD family.</text>
</comment>
<dbReference type="PANTHER" id="PTHR30508">
    <property type="entry name" value="FES CLUSTER ASSEMBLY PROTEIN SUF"/>
    <property type="match status" value="1"/>
</dbReference>
<name>A0A8J2YK11_9BACL</name>
<feature type="domain" description="SUF system FeS cluster assembly SufBD core" evidence="2">
    <location>
        <begin position="178"/>
        <end position="410"/>
    </location>
</feature>
<dbReference type="RefSeq" id="WP_188695666.1">
    <property type="nucleotide sequence ID" value="NZ_BMIR01000015.1"/>
</dbReference>
<dbReference type="EMBL" id="BMIR01000015">
    <property type="protein sequence ID" value="GGE48449.1"/>
    <property type="molecule type" value="Genomic_DNA"/>
</dbReference>
<dbReference type="AlphaFoldDB" id="A0A8J2YK11"/>
<dbReference type="PANTHER" id="PTHR30508:SF1">
    <property type="entry name" value="UPF0051 PROTEIN ABCI8, CHLOROPLASTIC-RELATED"/>
    <property type="match status" value="1"/>
</dbReference>
<evidence type="ECO:0000259" key="3">
    <source>
        <dbReference type="Pfam" id="PF19295"/>
    </source>
</evidence>
<feature type="domain" description="SUF system FeS cluster assembly SufBD N-terminal" evidence="3">
    <location>
        <begin position="93"/>
        <end position="173"/>
    </location>
</feature>
<accession>A0A8J2YK11</accession>
<dbReference type="SUPFAM" id="SSF101960">
    <property type="entry name" value="Stabilizer of iron transporter SufD"/>
    <property type="match status" value="1"/>
</dbReference>
<organism evidence="4 5">
    <name type="scientific">Pullulanibacillus camelliae</name>
    <dbReference type="NCBI Taxonomy" id="1707096"/>
    <lineage>
        <taxon>Bacteria</taxon>
        <taxon>Bacillati</taxon>
        <taxon>Bacillota</taxon>
        <taxon>Bacilli</taxon>
        <taxon>Bacillales</taxon>
        <taxon>Sporolactobacillaceae</taxon>
        <taxon>Pullulanibacillus</taxon>
    </lineage>
</organism>
<dbReference type="InterPro" id="IPR011542">
    <property type="entry name" value="SUF_FeS_clus_asmbl_SufD"/>
</dbReference>
<dbReference type="NCBIfam" id="TIGR01981">
    <property type="entry name" value="sufD"/>
    <property type="match status" value="1"/>
</dbReference>
<evidence type="ECO:0000256" key="1">
    <source>
        <dbReference type="ARBA" id="ARBA00043967"/>
    </source>
</evidence>
<dbReference type="Proteomes" id="UP000628775">
    <property type="component" value="Unassembled WGS sequence"/>
</dbReference>
<proteinExistence type="inferred from homology"/>
<protein>
    <submittedName>
        <fullName evidence="4">FeS cluster assembly protein SufD</fullName>
    </submittedName>
</protein>